<proteinExistence type="predicted"/>
<protein>
    <recommendedName>
        <fullName evidence="2">Peptidase C39-like domain-containing protein</fullName>
    </recommendedName>
</protein>
<name>A0A1Y5P9Y8_9MYCO</name>
<dbReference type="EMBL" id="FLQS01000016">
    <property type="protein sequence ID" value="SBS75447.1"/>
    <property type="molecule type" value="Genomic_DNA"/>
</dbReference>
<reference evidence="1" key="1">
    <citation type="submission" date="2016-03" db="EMBL/GenBank/DDBJ databases">
        <authorList>
            <person name="Ploux O."/>
        </authorList>
    </citation>
    <scope>NUCLEOTIDE SEQUENCE</scope>
    <source>
        <strain evidence="1">UC10</strain>
    </source>
</reference>
<evidence type="ECO:0000313" key="1">
    <source>
        <dbReference type="EMBL" id="SBS75447.1"/>
    </source>
</evidence>
<accession>A0A1Y5P9Y8</accession>
<dbReference type="AlphaFoldDB" id="A0A1Y5P9Y8"/>
<sequence>MSWPHQRDGVSCGPSVAVMAGALLDADYGAPLRSDRPQSWFDAEQRRVHRAINVVWPHALGATPAGVARALTVHSASRGVHYRWRPARCGDRLADVCDAVAAGWPVAMVIGTVIPRHWVLLTEIDSTAIRCYEPSSGEVLDVPIDDIRHGRLSRLGFPRTFAFVVPRLAK</sequence>
<organism evidence="1">
    <name type="scientific">uncultured Mycobacterium sp</name>
    <dbReference type="NCBI Taxonomy" id="171292"/>
    <lineage>
        <taxon>Bacteria</taxon>
        <taxon>Bacillati</taxon>
        <taxon>Actinomycetota</taxon>
        <taxon>Actinomycetes</taxon>
        <taxon>Mycobacteriales</taxon>
        <taxon>Mycobacteriaceae</taxon>
        <taxon>Mycobacterium</taxon>
        <taxon>environmental samples</taxon>
    </lineage>
</organism>
<evidence type="ECO:0008006" key="2">
    <source>
        <dbReference type="Google" id="ProtNLM"/>
    </source>
</evidence>
<gene>
    <name evidence="1" type="ORF">MHPYR_230017</name>
</gene>